<protein>
    <submittedName>
        <fullName evidence="2">Uncharacterized protein</fullName>
    </submittedName>
</protein>
<gene>
    <name evidence="2" type="ORF">UV73_C0011G0007</name>
</gene>
<evidence type="ECO:0000313" key="3">
    <source>
        <dbReference type="Proteomes" id="UP000034894"/>
    </source>
</evidence>
<evidence type="ECO:0000256" key="1">
    <source>
        <dbReference type="SAM" id="Phobius"/>
    </source>
</evidence>
<keyword evidence="1" id="KW-0472">Membrane</keyword>
<feature type="transmembrane region" description="Helical" evidence="1">
    <location>
        <begin position="29"/>
        <end position="47"/>
    </location>
</feature>
<keyword evidence="1" id="KW-1133">Transmembrane helix</keyword>
<sequence length="55" mass="6052">MKLLLWIGYGILLTLTVMSINPDPSLSVFTAALIITFSLILGFLDHIGNQFSDKV</sequence>
<organism evidence="2 3">
    <name type="scientific">Candidatus Gottesmanbacteria bacterium GW2011_GWA2_43_14</name>
    <dbReference type="NCBI Taxonomy" id="1618443"/>
    <lineage>
        <taxon>Bacteria</taxon>
        <taxon>Candidatus Gottesmaniibacteriota</taxon>
    </lineage>
</organism>
<proteinExistence type="predicted"/>
<name>A0A0G1DEL0_9BACT</name>
<reference evidence="2 3" key="1">
    <citation type="journal article" date="2015" name="Nature">
        <title>rRNA introns, odd ribosomes, and small enigmatic genomes across a large radiation of phyla.</title>
        <authorList>
            <person name="Brown C.T."/>
            <person name="Hug L.A."/>
            <person name="Thomas B.C."/>
            <person name="Sharon I."/>
            <person name="Castelle C.J."/>
            <person name="Singh A."/>
            <person name="Wilkins M.J."/>
            <person name="Williams K.H."/>
            <person name="Banfield J.F."/>
        </authorList>
    </citation>
    <scope>NUCLEOTIDE SEQUENCE [LARGE SCALE GENOMIC DNA]</scope>
</reference>
<keyword evidence="1" id="KW-0812">Transmembrane</keyword>
<accession>A0A0G1DEL0</accession>
<comment type="caution">
    <text evidence="2">The sequence shown here is derived from an EMBL/GenBank/DDBJ whole genome shotgun (WGS) entry which is preliminary data.</text>
</comment>
<dbReference type="Proteomes" id="UP000034894">
    <property type="component" value="Unassembled WGS sequence"/>
</dbReference>
<dbReference type="AlphaFoldDB" id="A0A0G1DEL0"/>
<evidence type="ECO:0000313" key="2">
    <source>
        <dbReference type="EMBL" id="KKS96335.1"/>
    </source>
</evidence>
<dbReference type="EMBL" id="LCFP01000011">
    <property type="protein sequence ID" value="KKS96335.1"/>
    <property type="molecule type" value="Genomic_DNA"/>
</dbReference>